<dbReference type="InterPro" id="IPR021790">
    <property type="entry name" value="PTBP1-like_RRM2"/>
</dbReference>
<dbReference type="EnsemblMetazoa" id="XM_021055822.2">
    <property type="protein sequence ID" value="XP_020911481.1"/>
    <property type="gene ID" value="LOC110249236"/>
</dbReference>
<feature type="domain" description="RRM" evidence="5">
    <location>
        <begin position="446"/>
        <end position="520"/>
    </location>
</feature>
<feature type="region of interest" description="Disordered" evidence="4">
    <location>
        <begin position="404"/>
        <end position="426"/>
    </location>
</feature>
<dbReference type="InterPro" id="IPR012677">
    <property type="entry name" value="Nucleotide-bd_a/b_plait_sf"/>
</dbReference>
<evidence type="ECO:0000256" key="3">
    <source>
        <dbReference type="PROSITE-ProRule" id="PRU00176"/>
    </source>
</evidence>
<evidence type="ECO:0000256" key="2">
    <source>
        <dbReference type="ARBA" id="ARBA00022884"/>
    </source>
</evidence>
<dbReference type="SMART" id="SM00360">
    <property type="entry name" value="RRM"/>
    <property type="match status" value="4"/>
</dbReference>
<dbReference type="OrthoDB" id="296632at2759"/>
<dbReference type="PROSITE" id="PS50102">
    <property type="entry name" value="RRM"/>
    <property type="match status" value="4"/>
</dbReference>
<keyword evidence="1" id="KW-0677">Repeat</keyword>
<dbReference type="AlphaFoldDB" id="A0A913XWN3"/>
<proteinExistence type="predicted"/>
<dbReference type="PANTHER" id="PTHR15592">
    <property type="entry name" value="MATRIN 3/NUCLEAR PROTEIN 220-RELATED"/>
    <property type="match status" value="1"/>
</dbReference>
<evidence type="ECO:0000256" key="4">
    <source>
        <dbReference type="SAM" id="MobiDB-lite"/>
    </source>
</evidence>
<evidence type="ECO:0000313" key="6">
    <source>
        <dbReference type="EnsemblMetazoa" id="XP_020911481.1"/>
    </source>
</evidence>
<feature type="domain" description="RRM" evidence="5">
    <location>
        <begin position="181"/>
        <end position="257"/>
    </location>
</feature>
<dbReference type="InterPro" id="IPR035979">
    <property type="entry name" value="RBD_domain_sf"/>
</dbReference>
<dbReference type="Proteomes" id="UP000887567">
    <property type="component" value="Unplaced"/>
</dbReference>
<name>A0A913XWN3_EXADI</name>
<keyword evidence="7" id="KW-1185">Reference proteome</keyword>
<evidence type="ECO:0000313" key="7">
    <source>
        <dbReference type="Proteomes" id="UP000887567"/>
    </source>
</evidence>
<dbReference type="InterPro" id="IPR055204">
    <property type="entry name" value="HNRNPL_RRM"/>
</dbReference>
<dbReference type="CDD" id="cd12423">
    <property type="entry name" value="RRM3_PTBP1_like"/>
    <property type="match status" value="1"/>
</dbReference>
<dbReference type="InterPro" id="IPR000504">
    <property type="entry name" value="RRM_dom"/>
</dbReference>
<evidence type="ECO:0000259" key="5">
    <source>
        <dbReference type="PROSITE" id="PS50102"/>
    </source>
</evidence>
<organism evidence="6 7">
    <name type="scientific">Exaiptasia diaphana</name>
    <name type="common">Tropical sea anemone</name>
    <name type="synonym">Aiptasia pulchella</name>
    <dbReference type="NCBI Taxonomy" id="2652724"/>
    <lineage>
        <taxon>Eukaryota</taxon>
        <taxon>Metazoa</taxon>
        <taxon>Cnidaria</taxon>
        <taxon>Anthozoa</taxon>
        <taxon>Hexacorallia</taxon>
        <taxon>Actiniaria</taxon>
        <taxon>Aiptasiidae</taxon>
        <taxon>Exaiptasia</taxon>
    </lineage>
</organism>
<dbReference type="Pfam" id="PF13893">
    <property type="entry name" value="RRM_5"/>
    <property type="match status" value="1"/>
</dbReference>
<dbReference type="Gene3D" id="3.30.70.330">
    <property type="match status" value="4"/>
</dbReference>
<reference evidence="6" key="1">
    <citation type="submission" date="2022-11" db="UniProtKB">
        <authorList>
            <consortium name="EnsemblMetazoa"/>
        </authorList>
    </citation>
    <scope>IDENTIFICATION</scope>
</reference>
<dbReference type="OMA" id="FKFFQYV"/>
<dbReference type="GeneID" id="110249236"/>
<sequence>MTTVAALAGLGSGATKRTSDDLLANMAGISNDQKKPRLDNLSTPSKVLHLRQVVEDAVDAEIIALGIPFGKVTNVLILKNKGQAFLEMENESKAIALMNYYAYRPPIVRGHEVIIQYSNHRELTTNERQHAPGTSHILAAAGSADVVAAASSALSGLSAGQLEAGAMTTSLPDASVPGCILRIVIERMLYNISLDTLHQVFSKYGTVLKIVTFVKNNQFQALVQYSQSSEALAGKIHLDGQNIYNGCCTLRIEFSKLSNLNIKYNNDRSRDYTRPELSTGELDSGLSLSGLGNSPGVLGSPAALLGLPLGLPLANLAMAGMGQKYQGGSPLVLVSNLNEEMISCDALFTLFGCYGDVQRVKILFNKKDTALVQFSNAQQAQTAIAHLNGVRVFDKDIKVTMSKHSSVSLPKEGEDNNLTKDYNNSPLHRFKKPGSKNFQNIFPPSKMLHLSNIPEGVTEEDLTSLFREAGEVIDFRFLPKDRKMAHLSMSSTEEAISALISMHNYKISETHHLRVSFARSSN</sequence>
<dbReference type="FunFam" id="3.30.70.330:FF:000341">
    <property type="entry name" value="Hephaestus, isoform C"/>
    <property type="match status" value="1"/>
</dbReference>
<dbReference type="Pfam" id="PF22976">
    <property type="entry name" value="RRM_10"/>
    <property type="match status" value="1"/>
</dbReference>
<dbReference type="KEGG" id="epa:110249236"/>
<feature type="domain" description="RRM" evidence="5">
    <location>
        <begin position="46"/>
        <end position="120"/>
    </location>
</feature>
<dbReference type="RefSeq" id="XP_020911481.1">
    <property type="nucleotide sequence ID" value="XM_021055822.2"/>
</dbReference>
<dbReference type="Pfam" id="PF11835">
    <property type="entry name" value="RRM_8"/>
    <property type="match status" value="1"/>
</dbReference>
<protein>
    <recommendedName>
        <fullName evidence="5">RRM domain-containing protein</fullName>
    </recommendedName>
</protein>
<evidence type="ECO:0000256" key="1">
    <source>
        <dbReference type="ARBA" id="ARBA00022737"/>
    </source>
</evidence>
<dbReference type="GO" id="GO:0003723">
    <property type="term" value="F:RNA binding"/>
    <property type="evidence" value="ECO:0007669"/>
    <property type="project" value="UniProtKB-UniRule"/>
</dbReference>
<accession>A0A913XWN3</accession>
<dbReference type="CDD" id="cd12425">
    <property type="entry name" value="RRM4_PTBP1_like"/>
    <property type="match status" value="1"/>
</dbReference>
<dbReference type="SUPFAM" id="SSF54928">
    <property type="entry name" value="RNA-binding domain, RBD"/>
    <property type="match status" value="4"/>
</dbReference>
<dbReference type="CDD" id="cd12421">
    <property type="entry name" value="RRM1_PTBP1_hnRNPL_like"/>
    <property type="match status" value="1"/>
</dbReference>
<keyword evidence="2 3" id="KW-0694">RNA-binding</keyword>
<feature type="domain" description="RRM" evidence="5">
    <location>
        <begin position="330"/>
        <end position="404"/>
    </location>
</feature>